<proteinExistence type="predicted"/>
<organism evidence="2 3">
    <name type="scientific">Pleurodeles waltl</name>
    <name type="common">Iberian ribbed newt</name>
    <dbReference type="NCBI Taxonomy" id="8319"/>
    <lineage>
        <taxon>Eukaryota</taxon>
        <taxon>Metazoa</taxon>
        <taxon>Chordata</taxon>
        <taxon>Craniata</taxon>
        <taxon>Vertebrata</taxon>
        <taxon>Euteleostomi</taxon>
        <taxon>Amphibia</taxon>
        <taxon>Batrachia</taxon>
        <taxon>Caudata</taxon>
        <taxon>Salamandroidea</taxon>
        <taxon>Salamandridae</taxon>
        <taxon>Pleurodelinae</taxon>
        <taxon>Pleurodeles</taxon>
    </lineage>
</organism>
<evidence type="ECO:0000313" key="3">
    <source>
        <dbReference type="Proteomes" id="UP001066276"/>
    </source>
</evidence>
<evidence type="ECO:0000256" key="1">
    <source>
        <dbReference type="SAM" id="MobiDB-lite"/>
    </source>
</evidence>
<accession>A0AAV7LPJ9</accession>
<dbReference type="Proteomes" id="UP001066276">
    <property type="component" value="Chromosome 11"/>
</dbReference>
<dbReference type="AlphaFoldDB" id="A0AAV7LPJ9"/>
<reference evidence="2" key="1">
    <citation type="journal article" date="2022" name="bioRxiv">
        <title>Sequencing and chromosome-scale assembly of the giantPleurodeles waltlgenome.</title>
        <authorList>
            <person name="Brown T."/>
            <person name="Elewa A."/>
            <person name="Iarovenko S."/>
            <person name="Subramanian E."/>
            <person name="Araus A.J."/>
            <person name="Petzold A."/>
            <person name="Susuki M."/>
            <person name="Suzuki K.-i.T."/>
            <person name="Hayashi T."/>
            <person name="Toyoda A."/>
            <person name="Oliveira C."/>
            <person name="Osipova E."/>
            <person name="Leigh N.D."/>
            <person name="Simon A."/>
            <person name="Yun M.H."/>
        </authorList>
    </citation>
    <scope>NUCLEOTIDE SEQUENCE</scope>
    <source>
        <strain evidence="2">20211129_DDA</strain>
        <tissue evidence="2">Liver</tissue>
    </source>
</reference>
<protein>
    <submittedName>
        <fullName evidence="2">Uncharacterized protein</fullName>
    </submittedName>
</protein>
<comment type="caution">
    <text evidence="2">The sequence shown here is derived from an EMBL/GenBank/DDBJ whole genome shotgun (WGS) entry which is preliminary data.</text>
</comment>
<dbReference type="EMBL" id="JANPWB010000015">
    <property type="protein sequence ID" value="KAJ1092500.1"/>
    <property type="molecule type" value="Genomic_DNA"/>
</dbReference>
<name>A0AAV7LPJ9_PLEWA</name>
<keyword evidence="3" id="KW-1185">Reference proteome</keyword>
<evidence type="ECO:0000313" key="2">
    <source>
        <dbReference type="EMBL" id="KAJ1092500.1"/>
    </source>
</evidence>
<sequence length="220" mass="23897">MHGVATTKESRRGGIARNPLPSRHIGSAGTSSQHCGAEKQRWGIKNEDSWGKHICPDKWAPTARTALPGSRRRALWWQRNQNASLPEAPGPAQWYSWEQPTLGQDTWIWSGRLKNGLDGAGNAQRCPRSIICSAAVAWVDEDKEGSPSGARHTHVPYCGTSFHGERASACRGATACRLPALSVGSEERQDKDPPELDVEQFQAILGGSPTVTPQTAEDVL</sequence>
<gene>
    <name evidence="2" type="ORF">NDU88_005610</name>
</gene>
<feature type="region of interest" description="Disordered" evidence="1">
    <location>
        <begin position="1"/>
        <end position="39"/>
    </location>
</feature>